<dbReference type="WBParaSite" id="Hba_18394">
    <property type="protein sequence ID" value="Hba_18394"/>
    <property type="gene ID" value="Hba_18394"/>
</dbReference>
<evidence type="ECO:0000256" key="4">
    <source>
        <dbReference type="ARBA" id="ARBA00022692"/>
    </source>
</evidence>
<evidence type="ECO:0000313" key="9">
    <source>
        <dbReference type="WBParaSite" id="Hba_18394"/>
    </source>
</evidence>
<evidence type="ECO:0000256" key="7">
    <source>
        <dbReference type="ARBA" id="ARBA00023136"/>
    </source>
</evidence>
<proteinExistence type="inferred from homology"/>
<organism evidence="8 9">
    <name type="scientific">Heterorhabditis bacteriophora</name>
    <name type="common">Entomopathogenic nematode worm</name>
    <dbReference type="NCBI Taxonomy" id="37862"/>
    <lineage>
        <taxon>Eukaryota</taxon>
        <taxon>Metazoa</taxon>
        <taxon>Ecdysozoa</taxon>
        <taxon>Nematoda</taxon>
        <taxon>Chromadorea</taxon>
        <taxon>Rhabditida</taxon>
        <taxon>Rhabditina</taxon>
        <taxon>Rhabditomorpha</taxon>
        <taxon>Strongyloidea</taxon>
        <taxon>Heterorhabditidae</taxon>
        <taxon>Heterorhabditis</taxon>
    </lineage>
</organism>
<keyword evidence="6" id="KW-1133">Transmembrane helix</keyword>
<accession>A0A1I7XKZ6</accession>
<comment type="similarity">
    <text evidence="2">Belongs to the ALG14 family.</text>
</comment>
<dbReference type="Gene3D" id="3.40.50.2000">
    <property type="entry name" value="Glycogen Phosphorylase B"/>
    <property type="match status" value="1"/>
</dbReference>
<reference evidence="9" key="1">
    <citation type="submission" date="2016-11" db="UniProtKB">
        <authorList>
            <consortium name="WormBaseParasite"/>
        </authorList>
    </citation>
    <scope>IDENTIFICATION</scope>
</reference>
<keyword evidence="8" id="KW-1185">Reference proteome</keyword>
<evidence type="ECO:0000256" key="6">
    <source>
        <dbReference type="ARBA" id="ARBA00022989"/>
    </source>
</evidence>
<dbReference type="PANTHER" id="PTHR12154:SF4">
    <property type="entry name" value="UDP-N-ACETYLGLUCOSAMINE TRANSFERASE SUBUNIT ALG14 HOMOLOG"/>
    <property type="match status" value="1"/>
</dbReference>
<dbReference type="Proteomes" id="UP000095283">
    <property type="component" value="Unplaced"/>
</dbReference>
<sequence>MIQLLENLDDRYNPKLYIIASKDRISEEKVLTFEKTRATGTYTIATIPRSREVHQSYVSSIITTLYSFYYAVKIVWKTKPDLVLVNGPGTCIPVVIAAAVLDMIRLRDTTIIYEESICRVERLSLSGALLYYSGLADDIIVQWPNLKDKYPRATLVHDIEE</sequence>
<comment type="subcellular location">
    <subcellularLocation>
        <location evidence="1">Endoplasmic reticulum membrane</location>
        <topology evidence="1">Single-pass membrane protein</topology>
    </subcellularLocation>
</comment>
<dbReference type="Pfam" id="PF08660">
    <property type="entry name" value="Alg14"/>
    <property type="match status" value="1"/>
</dbReference>
<evidence type="ECO:0000313" key="8">
    <source>
        <dbReference type="Proteomes" id="UP000095283"/>
    </source>
</evidence>
<keyword evidence="4" id="KW-0812">Transmembrane</keyword>
<evidence type="ECO:0000256" key="2">
    <source>
        <dbReference type="ARBA" id="ARBA00009731"/>
    </source>
</evidence>
<keyword evidence="5" id="KW-0256">Endoplasmic reticulum</keyword>
<protein>
    <recommendedName>
        <fullName evidence="3">UDP-N-acetylglucosamine transferase subunit ALG14</fullName>
    </recommendedName>
</protein>
<dbReference type="AlphaFoldDB" id="A0A1I7XKZ6"/>
<evidence type="ECO:0000256" key="1">
    <source>
        <dbReference type="ARBA" id="ARBA00004389"/>
    </source>
</evidence>
<evidence type="ECO:0000256" key="3">
    <source>
        <dbReference type="ARBA" id="ARBA00017467"/>
    </source>
</evidence>
<dbReference type="InterPro" id="IPR013969">
    <property type="entry name" value="Oligosacch_biosynth_Alg14"/>
</dbReference>
<evidence type="ECO:0000256" key="5">
    <source>
        <dbReference type="ARBA" id="ARBA00022824"/>
    </source>
</evidence>
<name>A0A1I7XKZ6_HETBA</name>
<dbReference type="GO" id="GO:0004577">
    <property type="term" value="F:N-acetylglucosaminyldiphosphodolichol N-acetylglucosaminyltransferase activity"/>
    <property type="evidence" value="ECO:0007669"/>
    <property type="project" value="TreeGrafter"/>
</dbReference>
<dbReference type="PANTHER" id="PTHR12154">
    <property type="entry name" value="GLYCOSYL TRANSFERASE-RELATED"/>
    <property type="match status" value="1"/>
</dbReference>
<keyword evidence="7" id="KW-0472">Membrane</keyword>
<dbReference type="GO" id="GO:0043541">
    <property type="term" value="C:UDP-N-acetylglucosamine transferase complex"/>
    <property type="evidence" value="ECO:0007669"/>
    <property type="project" value="TreeGrafter"/>
</dbReference>
<dbReference type="GO" id="GO:0006488">
    <property type="term" value="P:dolichol-linked oligosaccharide biosynthetic process"/>
    <property type="evidence" value="ECO:0007669"/>
    <property type="project" value="InterPro"/>
</dbReference>